<evidence type="ECO:0000256" key="3">
    <source>
        <dbReference type="ARBA" id="ARBA00022692"/>
    </source>
</evidence>
<dbReference type="InterPro" id="IPR050189">
    <property type="entry name" value="MFS_Efflux_Transporters"/>
</dbReference>
<evidence type="ECO:0000256" key="1">
    <source>
        <dbReference type="ARBA" id="ARBA00004651"/>
    </source>
</evidence>
<evidence type="ECO:0000256" key="6">
    <source>
        <dbReference type="SAM" id="Phobius"/>
    </source>
</evidence>
<feature type="transmembrane region" description="Helical" evidence="6">
    <location>
        <begin position="303"/>
        <end position="328"/>
    </location>
</feature>
<dbReference type="SUPFAM" id="SSF103473">
    <property type="entry name" value="MFS general substrate transporter"/>
    <property type="match status" value="1"/>
</dbReference>
<keyword evidence="4 6" id="KW-1133">Transmembrane helix</keyword>
<keyword evidence="9" id="KW-1185">Reference proteome</keyword>
<feature type="transmembrane region" description="Helical" evidence="6">
    <location>
        <begin position="49"/>
        <end position="71"/>
    </location>
</feature>
<feature type="transmembrane region" description="Helical" evidence="6">
    <location>
        <begin position="145"/>
        <end position="164"/>
    </location>
</feature>
<evidence type="ECO:0000256" key="2">
    <source>
        <dbReference type="ARBA" id="ARBA00022475"/>
    </source>
</evidence>
<accession>A0A4Q1VND5</accession>
<dbReference type="InterPro" id="IPR020846">
    <property type="entry name" value="MFS_dom"/>
</dbReference>
<dbReference type="PANTHER" id="PTHR43124">
    <property type="entry name" value="PURINE EFFLUX PUMP PBUE"/>
    <property type="match status" value="1"/>
</dbReference>
<keyword evidence="2" id="KW-1003">Cell membrane</keyword>
<feature type="transmembrane region" description="Helical" evidence="6">
    <location>
        <begin position="12"/>
        <end position="37"/>
    </location>
</feature>
<feature type="transmembrane region" description="Helical" evidence="6">
    <location>
        <begin position="340"/>
        <end position="362"/>
    </location>
</feature>
<feature type="transmembrane region" description="Helical" evidence="6">
    <location>
        <begin position="170"/>
        <end position="189"/>
    </location>
</feature>
<reference evidence="8 9" key="1">
    <citation type="submission" date="2017-03" db="EMBL/GenBank/DDBJ databases">
        <authorList>
            <person name="Safronova V.I."/>
            <person name="Sazanova A.L."/>
            <person name="Chirak E.R."/>
        </authorList>
    </citation>
    <scope>NUCLEOTIDE SEQUENCE [LARGE SCALE GENOMIC DNA]</scope>
    <source>
        <strain evidence="8 9">Opo-243</strain>
    </source>
</reference>
<dbReference type="InterPro" id="IPR036259">
    <property type="entry name" value="MFS_trans_sf"/>
</dbReference>
<dbReference type="PANTHER" id="PTHR43124:SF3">
    <property type="entry name" value="CHLORAMPHENICOL EFFLUX PUMP RV0191"/>
    <property type="match status" value="1"/>
</dbReference>
<dbReference type="InterPro" id="IPR011701">
    <property type="entry name" value="MFS"/>
</dbReference>
<dbReference type="Gene3D" id="1.20.1250.20">
    <property type="entry name" value="MFS general substrate transporter like domains"/>
    <property type="match status" value="1"/>
</dbReference>
<dbReference type="GO" id="GO:0022857">
    <property type="term" value="F:transmembrane transporter activity"/>
    <property type="evidence" value="ECO:0007669"/>
    <property type="project" value="InterPro"/>
</dbReference>
<dbReference type="EMBL" id="MZXW01000004">
    <property type="protein sequence ID" value="RXT54201.1"/>
    <property type="molecule type" value="Genomic_DNA"/>
</dbReference>
<dbReference type="Pfam" id="PF07690">
    <property type="entry name" value="MFS_1"/>
    <property type="match status" value="1"/>
</dbReference>
<keyword evidence="5 6" id="KW-0472">Membrane</keyword>
<name>A0A4Q1VND5_9BRAD</name>
<feature type="transmembrane region" description="Helical" evidence="6">
    <location>
        <begin position="113"/>
        <end position="133"/>
    </location>
</feature>
<evidence type="ECO:0000259" key="7">
    <source>
        <dbReference type="PROSITE" id="PS50850"/>
    </source>
</evidence>
<evidence type="ECO:0000256" key="4">
    <source>
        <dbReference type="ARBA" id="ARBA00022989"/>
    </source>
</evidence>
<dbReference type="AlphaFoldDB" id="A0A4Q1VND5"/>
<dbReference type="PROSITE" id="PS51257">
    <property type="entry name" value="PROKAR_LIPOPROTEIN"/>
    <property type="match status" value="1"/>
</dbReference>
<comment type="subcellular location">
    <subcellularLocation>
        <location evidence="1">Cell membrane</location>
        <topology evidence="1">Multi-pass membrane protein</topology>
    </subcellularLocation>
</comment>
<dbReference type="CDD" id="cd17473">
    <property type="entry name" value="MFS_arabinose_efflux_permease_like"/>
    <property type="match status" value="1"/>
</dbReference>
<sequence length="404" mass="43374">MRGDMKTIERVNGVGIVLLFGSCMTILASILVVPILVKFQAAYASVKNVELLVALALMAPAFVTAIASPFIGTVIDRWGSRRFLVWGTALYAVSGVAPLWLDGITEIVVSRFIFGAAEAIVMTCCTSIIGTHFKGQERERYLNLQMRFIGVGGTILFVVSGALGEMNWRLPFALYGLALLLIPFQLRLPPPPYAPRTDTLGFAATRPPKSALLPQITVMLVGMIAVYLPPVQYPFLLADLGITSTQAIGMGAAFGVLSAAAGTLLWPVLRRRFNTQSINVLVFALLAVGIWWLSRITSYAESFVVLAVNGLGAGMLIPNVMAWTMAAAKPWHMGKATGQVYFGLYFGQFLSPLLIAPLAASVGGLRPAMVVVAAAMALVALIGLAIARESTLRERRDTAASLKW</sequence>
<feature type="transmembrane region" description="Helical" evidence="6">
    <location>
        <begin position="210"/>
        <end position="228"/>
    </location>
</feature>
<dbReference type="PROSITE" id="PS50850">
    <property type="entry name" value="MFS"/>
    <property type="match status" value="1"/>
</dbReference>
<feature type="transmembrane region" description="Helical" evidence="6">
    <location>
        <begin position="248"/>
        <end position="266"/>
    </location>
</feature>
<feature type="transmembrane region" description="Helical" evidence="6">
    <location>
        <begin position="278"/>
        <end position="297"/>
    </location>
</feature>
<evidence type="ECO:0000313" key="9">
    <source>
        <dbReference type="Proteomes" id="UP000290819"/>
    </source>
</evidence>
<proteinExistence type="predicted"/>
<feature type="transmembrane region" description="Helical" evidence="6">
    <location>
        <begin position="368"/>
        <end position="387"/>
    </location>
</feature>
<feature type="transmembrane region" description="Helical" evidence="6">
    <location>
        <begin position="83"/>
        <end position="101"/>
    </location>
</feature>
<evidence type="ECO:0000256" key="5">
    <source>
        <dbReference type="ARBA" id="ARBA00023136"/>
    </source>
</evidence>
<organism evidence="8 9">
    <name type="scientific">Bradyrhizobium betae</name>
    <dbReference type="NCBI Taxonomy" id="244734"/>
    <lineage>
        <taxon>Bacteria</taxon>
        <taxon>Pseudomonadati</taxon>
        <taxon>Pseudomonadota</taxon>
        <taxon>Alphaproteobacteria</taxon>
        <taxon>Hyphomicrobiales</taxon>
        <taxon>Nitrobacteraceae</taxon>
        <taxon>Bradyrhizobium</taxon>
    </lineage>
</organism>
<dbReference type="Proteomes" id="UP000290819">
    <property type="component" value="Unassembled WGS sequence"/>
</dbReference>
<comment type="caution">
    <text evidence="8">The sequence shown here is derived from an EMBL/GenBank/DDBJ whole genome shotgun (WGS) entry which is preliminary data.</text>
</comment>
<evidence type="ECO:0000313" key="8">
    <source>
        <dbReference type="EMBL" id="RXT54201.1"/>
    </source>
</evidence>
<keyword evidence="3 6" id="KW-0812">Transmembrane</keyword>
<dbReference type="GO" id="GO:0005886">
    <property type="term" value="C:plasma membrane"/>
    <property type="evidence" value="ECO:0007669"/>
    <property type="project" value="UniProtKB-SubCell"/>
</dbReference>
<protein>
    <recommendedName>
        <fullName evidence="7">Major facilitator superfamily (MFS) profile domain-containing protein</fullName>
    </recommendedName>
</protein>
<gene>
    <name evidence="8" type="ORF">B5V03_01770</name>
</gene>
<feature type="domain" description="Major facilitator superfamily (MFS) profile" evidence="7">
    <location>
        <begin position="14"/>
        <end position="391"/>
    </location>
</feature>